<protein>
    <submittedName>
        <fullName evidence="2">Uncharacterized protein</fullName>
    </submittedName>
</protein>
<dbReference type="RefSeq" id="XP_021848712.1">
    <property type="nucleotide sequence ID" value="XM_021993020.2"/>
</dbReference>
<evidence type="ECO:0000313" key="2">
    <source>
        <dbReference type="RefSeq" id="XP_021848712.1"/>
    </source>
</evidence>
<dbReference type="PANTHER" id="PTHR26312:SF168">
    <property type="entry name" value="OS06G0606700 PROTEIN"/>
    <property type="match status" value="1"/>
</dbReference>
<gene>
    <name evidence="2" type="primary">LOC110788381</name>
</gene>
<sequence length="167" mass="18755">MILGITSAQNPATPTLSVLFTLSPRFPYRTINMYSYPSNISRLCMLRGEPDRNTDQHYKNMIKHNPGNALLLGNYARFLKETGDLAKAEEYCERAILAEAGDGNGSVLSLYGELIWQSCKDVTRAETYFHQAVLSNPNNSYILASYAKFLWDAEEKDEDRDGSKSAT</sequence>
<keyword evidence="1" id="KW-1185">Reference proteome</keyword>
<dbReference type="Pfam" id="PF14559">
    <property type="entry name" value="TPR_19"/>
    <property type="match status" value="1"/>
</dbReference>
<dbReference type="SUPFAM" id="SSF48452">
    <property type="entry name" value="TPR-like"/>
    <property type="match status" value="1"/>
</dbReference>
<accession>A0A9R0IG36</accession>
<dbReference type="KEGG" id="soe:110788381"/>
<dbReference type="AlphaFoldDB" id="A0A9R0IG36"/>
<reference evidence="1" key="1">
    <citation type="journal article" date="2021" name="Nat. Commun.">
        <title>Genomic analyses provide insights into spinach domestication and the genetic basis of agronomic traits.</title>
        <authorList>
            <person name="Cai X."/>
            <person name="Sun X."/>
            <person name="Xu C."/>
            <person name="Sun H."/>
            <person name="Wang X."/>
            <person name="Ge C."/>
            <person name="Zhang Z."/>
            <person name="Wang Q."/>
            <person name="Fei Z."/>
            <person name="Jiao C."/>
            <person name="Wang Q."/>
        </authorList>
    </citation>
    <scope>NUCLEOTIDE SEQUENCE [LARGE SCALE GENOMIC DNA]</scope>
    <source>
        <strain evidence="1">cv. Varoflay</strain>
    </source>
</reference>
<dbReference type="Proteomes" id="UP000813463">
    <property type="component" value="Chromosome 1"/>
</dbReference>
<dbReference type="GeneID" id="110788381"/>
<name>A0A9R0IG36_SPIOL</name>
<dbReference type="PANTHER" id="PTHR26312">
    <property type="entry name" value="TETRATRICOPEPTIDE REPEAT PROTEIN 5"/>
    <property type="match status" value="1"/>
</dbReference>
<evidence type="ECO:0000313" key="1">
    <source>
        <dbReference type="Proteomes" id="UP000813463"/>
    </source>
</evidence>
<dbReference type="OrthoDB" id="439046at2759"/>
<dbReference type="Gene3D" id="1.25.40.10">
    <property type="entry name" value="Tetratricopeptide repeat domain"/>
    <property type="match status" value="1"/>
</dbReference>
<proteinExistence type="predicted"/>
<dbReference type="InterPro" id="IPR011990">
    <property type="entry name" value="TPR-like_helical_dom_sf"/>
</dbReference>
<reference evidence="2" key="2">
    <citation type="submission" date="2025-08" db="UniProtKB">
        <authorList>
            <consortium name="RefSeq"/>
        </authorList>
    </citation>
    <scope>IDENTIFICATION</scope>
    <source>
        <tissue evidence="2">Leaf</tissue>
    </source>
</reference>
<organism evidence="1 2">
    <name type="scientific">Spinacia oleracea</name>
    <name type="common">Spinach</name>
    <dbReference type="NCBI Taxonomy" id="3562"/>
    <lineage>
        <taxon>Eukaryota</taxon>
        <taxon>Viridiplantae</taxon>
        <taxon>Streptophyta</taxon>
        <taxon>Embryophyta</taxon>
        <taxon>Tracheophyta</taxon>
        <taxon>Spermatophyta</taxon>
        <taxon>Magnoliopsida</taxon>
        <taxon>eudicotyledons</taxon>
        <taxon>Gunneridae</taxon>
        <taxon>Pentapetalae</taxon>
        <taxon>Caryophyllales</taxon>
        <taxon>Chenopodiaceae</taxon>
        <taxon>Chenopodioideae</taxon>
        <taxon>Anserineae</taxon>
        <taxon>Spinacia</taxon>
    </lineage>
</organism>